<dbReference type="STRING" id="61395.A0A1Y1WNM7"/>
<feature type="region of interest" description="Disordered" evidence="1">
    <location>
        <begin position="318"/>
        <end position="373"/>
    </location>
</feature>
<sequence length="582" mass="64505">MAHGLRRALMPLKHLGAQSMPSSPHTKLATASQPVTPIPVTASSTESSMSPDTTREEQWSEQGALAVAMAEKRRLPPPLPTETLAVQGMIDGLMDLPDRVDCGLVDVSQMRRRLGVGPKRREECQVYYEVFGSGPRRLLLLMGMLGSTMFWRLQTRYFAHLGDYTVCVFDNRGSGRTTLASGPYRITQMARDAMQVMEHLGWHDNVHLVGVSMGGMIAQELCLMNDREDRYASVALVDTWHSASMALPTAKEVKFAFNGMAALGSDPGHLIDLVFSRDWAQAPFRDPLGSEAVGCDLTNRQMLRTLFARIESDLAEYRTASPPKTAHATTSVSTESPEPPRFPHTQSSPIIGTVQMTRHGTQSTPGTDQKRETSGDLHQFMACLGHRLTPARVRRIQTQNPATRFLVIHGRKDRVIRPVCGRTLAKLLGCPLVWLEGAGHMPLIDAHCSFNLVVRAFTRHEPWLDELPDRTRIAPAPWHEQVRVREWMGRPVGEIALEGMEQVRLACRSPPTSPGPRKSTVDRIEPVGELAQELILVDDRDLAHDSKIVGPHDAGDADTCGFVIYGSLLDAPLRMRRYTTTS</sequence>
<dbReference type="RefSeq" id="XP_040748176.1">
    <property type="nucleotide sequence ID" value="XM_040885295.1"/>
</dbReference>
<protein>
    <submittedName>
        <fullName evidence="3">Alpha/beta-hydrolase</fullName>
    </submittedName>
</protein>
<reference evidence="3 4" key="1">
    <citation type="submission" date="2016-07" db="EMBL/GenBank/DDBJ databases">
        <title>Pervasive Adenine N6-methylation of Active Genes in Fungi.</title>
        <authorList>
            <consortium name="DOE Joint Genome Institute"/>
            <person name="Mondo S.J."/>
            <person name="Dannebaum R.O."/>
            <person name="Kuo R.C."/>
            <person name="Labutti K."/>
            <person name="Haridas S."/>
            <person name="Kuo A."/>
            <person name="Salamov A."/>
            <person name="Ahrendt S.R."/>
            <person name="Lipzen A."/>
            <person name="Sullivan W."/>
            <person name="Andreopoulos W.B."/>
            <person name="Clum A."/>
            <person name="Lindquist E."/>
            <person name="Daum C."/>
            <person name="Ramamoorthy G.K."/>
            <person name="Gryganskyi A."/>
            <person name="Culley D."/>
            <person name="Magnuson J.K."/>
            <person name="James T.Y."/>
            <person name="O'Malley M.A."/>
            <person name="Stajich J.E."/>
            <person name="Spatafora J.W."/>
            <person name="Visel A."/>
            <person name="Grigoriev I.V."/>
        </authorList>
    </citation>
    <scope>NUCLEOTIDE SEQUENCE [LARGE SCALE GENOMIC DNA]</scope>
    <source>
        <strain evidence="3 4">ATCC 12442</strain>
    </source>
</reference>
<dbReference type="OrthoDB" id="19657at2759"/>
<dbReference type="Gene3D" id="3.40.50.1820">
    <property type="entry name" value="alpha/beta hydrolase"/>
    <property type="match status" value="1"/>
</dbReference>
<proteinExistence type="predicted"/>
<feature type="compositionally biased region" description="Polar residues" evidence="1">
    <location>
        <begin position="327"/>
        <end position="336"/>
    </location>
</feature>
<evidence type="ECO:0000313" key="4">
    <source>
        <dbReference type="Proteomes" id="UP000193922"/>
    </source>
</evidence>
<gene>
    <name evidence="3" type="ORF">DL89DRAFT_254726</name>
</gene>
<evidence type="ECO:0000313" key="3">
    <source>
        <dbReference type="EMBL" id="ORX74965.1"/>
    </source>
</evidence>
<dbReference type="SUPFAM" id="SSF53474">
    <property type="entry name" value="alpha/beta-Hydrolases"/>
    <property type="match status" value="1"/>
</dbReference>
<evidence type="ECO:0000256" key="1">
    <source>
        <dbReference type="SAM" id="MobiDB-lite"/>
    </source>
</evidence>
<dbReference type="EMBL" id="MCFD01000001">
    <property type="protein sequence ID" value="ORX74965.1"/>
    <property type="molecule type" value="Genomic_DNA"/>
</dbReference>
<dbReference type="Proteomes" id="UP000193922">
    <property type="component" value="Unassembled WGS sequence"/>
</dbReference>
<keyword evidence="3" id="KW-0378">Hydrolase</keyword>
<dbReference type="AlphaFoldDB" id="A0A1Y1WNM7"/>
<dbReference type="Pfam" id="PF00561">
    <property type="entry name" value="Abhydrolase_1"/>
    <property type="match status" value="1"/>
</dbReference>
<dbReference type="GeneID" id="63801943"/>
<accession>A0A1Y1WNM7</accession>
<feature type="compositionally biased region" description="Polar residues" evidence="1">
    <location>
        <begin position="19"/>
        <end position="52"/>
    </location>
</feature>
<feature type="compositionally biased region" description="Polar residues" evidence="1">
    <location>
        <begin position="344"/>
        <end position="367"/>
    </location>
</feature>
<name>A0A1Y1WNM7_9FUNG</name>
<dbReference type="PANTHER" id="PTHR43433">
    <property type="entry name" value="HYDROLASE, ALPHA/BETA FOLD FAMILY PROTEIN"/>
    <property type="match status" value="1"/>
</dbReference>
<dbReference type="PANTHER" id="PTHR43433:SF5">
    <property type="entry name" value="AB HYDROLASE-1 DOMAIN-CONTAINING PROTEIN"/>
    <property type="match status" value="1"/>
</dbReference>
<evidence type="ECO:0000259" key="2">
    <source>
        <dbReference type="Pfam" id="PF00561"/>
    </source>
</evidence>
<dbReference type="GO" id="GO:0016787">
    <property type="term" value="F:hydrolase activity"/>
    <property type="evidence" value="ECO:0007669"/>
    <property type="project" value="UniProtKB-KW"/>
</dbReference>
<keyword evidence="4" id="KW-1185">Reference proteome</keyword>
<feature type="domain" description="AB hydrolase-1" evidence="2">
    <location>
        <begin position="138"/>
        <end position="250"/>
    </location>
</feature>
<dbReference type="InterPro" id="IPR000073">
    <property type="entry name" value="AB_hydrolase_1"/>
</dbReference>
<comment type="caution">
    <text evidence="3">The sequence shown here is derived from an EMBL/GenBank/DDBJ whole genome shotgun (WGS) entry which is preliminary data.</text>
</comment>
<dbReference type="InterPro" id="IPR029058">
    <property type="entry name" value="AB_hydrolase_fold"/>
</dbReference>
<organism evidence="3 4">
    <name type="scientific">Linderina pennispora</name>
    <dbReference type="NCBI Taxonomy" id="61395"/>
    <lineage>
        <taxon>Eukaryota</taxon>
        <taxon>Fungi</taxon>
        <taxon>Fungi incertae sedis</taxon>
        <taxon>Zoopagomycota</taxon>
        <taxon>Kickxellomycotina</taxon>
        <taxon>Kickxellomycetes</taxon>
        <taxon>Kickxellales</taxon>
        <taxon>Kickxellaceae</taxon>
        <taxon>Linderina</taxon>
    </lineage>
</organism>
<feature type="region of interest" description="Disordered" evidence="1">
    <location>
        <begin position="12"/>
        <end position="62"/>
    </location>
</feature>
<dbReference type="InterPro" id="IPR050471">
    <property type="entry name" value="AB_hydrolase"/>
</dbReference>